<reference evidence="1 2" key="1">
    <citation type="submission" date="2018-07" db="EMBL/GenBank/DDBJ databases">
        <title>Comparative genomics of the Candidatus Parilichlamydiaceae reveals evidence of convergent evolution and genome reduction in the phylum Chlamydiae.</title>
        <authorList>
            <person name="Taylor-Brown A."/>
            <person name="Polkinghorne A."/>
        </authorList>
    </citation>
    <scope>NUCLEOTIDE SEQUENCE [LARGE SCALE GENOMIC DNA]</scope>
    <source>
        <strain evidence="1 2">Hat2</strain>
    </source>
</reference>
<dbReference type="Proteomes" id="UP000253816">
    <property type="component" value="Unassembled WGS sequence"/>
</dbReference>
<evidence type="ECO:0000313" key="1">
    <source>
        <dbReference type="EMBL" id="RDB31690.1"/>
    </source>
</evidence>
<sequence>MTRNCSGACLENGFFEQRHVLLGIVHCLYLFRRDSLAFRQ</sequence>
<proteinExistence type="predicted"/>
<dbReference type="EMBL" id="QQBG01000009">
    <property type="protein sequence ID" value="RDB31690.1"/>
    <property type="molecule type" value="Genomic_DNA"/>
</dbReference>
<dbReference type="AlphaFoldDB" id="A0A369KE08"/>
<dbReference type="RefSeq" id="WP_281268477.1">
    <property type="nucleotide sequence ID" value="NZ_QQBG01000009.1"/>
</dbReference>
<accession>A0A369KE08</accession>
<organism evidence="1 2">
    <name type="scientific">Candidatus Similichlamydia laticola</name>
    <dbReference type="NCBI Taxonomy" id="2170265"/>
    <lineage>
        <taxon>Bacteria</taxon>
        <taxon>Pseudomonadati</taxon>
        <taxon>Chlamydiota</taxon>
        <taxon>Chlamydiia</taxon>
        <taxon>Parachlamydiales</taxon>
        <taxon>Candidatus Parilichlamydiaceae</taxon>
        <taxon>Candidatus Similichlamydia</taxon>
    </lineage>
</organism>
<comment type="caution">
    <text evidence="1">The sequence shown here is derived from an EMBL/GenBank/DDBJ whole genome shotgun (WGS) entry which is preliminary data.</text>
</comment>
<keyword evidence="2" id="KW-1185">Reference proteome</keyword>
<gene>
    <name evidence="1" type="ORF">HAT2_00199</name>
</gene>
<protein>
    <submittedName>
        <fullName evidence="1">Uncharacterized protein</fullName>
    </submittedName>
</protein>
<name>A0A369KE08_9BACT</name>
<evidence type="ECO:0000313" key="2">
    <source>
        <dbReference type="Proteomes" id="UP000253816"/>
    </source>
</evidence>